<gene>
    <name evidence="1" type="ORF">L249_0576</name>
</gene>
<sequence>GRVDKGKKKKRSFFLVAPDGKVRLSFHKRIDEQTYRWRWITKGRTTTTWEALIMAAKQAFSLKRVSHVPGFSLVDGKGYMALLDLCYAFVGEVVTLDSWRW</sequence>
<name>A0A367LCJ1_9HYPO</name>
<proteinExistence type="predicted"/>
<keyword evidence="2" id="KW-1185">Reference proteome</keyword>
<organism evidence="1 2">
    <name type="scientific">Ophiocordyceps polyrhachis-furcata BCC 54312</name>
    <dbReference type="NCBI Taxonomy" id="1330021"/>
    <lineage>
        <taxon>Eukaryota</taxon>
        <taxon>Fungi</taxon>
        <taxon>Dikarya</taxon>
        <taxon>Ascomycota</taxon>
        <taxon>Pezizomycotina</taxon>
        <taxon>Sordariomycetes</taxon>
        <taxon>Hypocreomycetidae</taxon>
        <taxon>Hypocreales</taxon>
        <taxon>Ophiocordycipitaceae</taxon>
        <taxon>Ophiocordyceps</taxon>
    </lineage>
</organism>
<dbReference type="EMBL" id="LKCN02000007">
    <property type="protein sequence ID" value="RCI12135.1"/>
    <property type="molecule type" value="Genomic_DNA"/>
</dbReference>
<evidence type="ECO:0000313" key="2">
    <source>
        <dbReference type="Proteomes" id="UP000253664"/>
    </source>
</evidence>
<feature type="non-terminal residue" evidence="1">
    <location>
        <position position="1"/>
    </location>
</feature>
<comment type="caution">
    <text evidence="1">The sequence shown here is derived from an EMBL/GenBank/DDBJ whole genome shotgun (WGS) entry which is preliminary data.</text>
</comment>
<dbReference type="Proteomes" id="UP000253664">
    <property type="component" value="Unassembled WGS sequence"/>
</dbReference>
<accession>A0A367LCJ1</accession>
<reference evidence="1 2" key="1">
    <citation type="journal article" date="2015" name="BMC Genomics">
        <title>Insights from the genome of Ophiocordyceps polyrhachis-furcata to pathogenicity and host specificity in insect fungi.</title>
        <authorList>
            <person name="Wichadakul D."/>
            <person name="Kobmoo N."/>
            <person name="Ingsriswang S."/>
            <person name="Tangphatsornruang S."/>
            <person name="Chantasingh D."/>
            <person name="Luangsa-ard J.J."/>
            <person name="Eurwilaichitr L."/>
        </authorList>
    </citation>
    <scope>NUCLEOTIDE SEQUENCE [LARGE SCALE GENOMIC DNA]</scope>
    <source>
        <strain evidence="1 2">BCC 54312</strain>
    </source>
</reference>
<dbReference type="AlphaFoldDB" id="A0A367LCJ1"/>
<evidence type="ECO:0000313" key="1">
    <source>
        <dbReference type="EMBL" id="RCI12135.1"/>
    </source>
</evidence>
<protein>
    <submittedName>
        <fullName evidence="1">Uncharacterized protein</fullName>
    </submittedName>
</protein>